<accession>A0A0K1EM84</accession>
<dbReference type="AlphaFoldDB" id="A0A0K1EM84"/>
<dbReference type="KEGG" id="ccro:CMC5_059390"/>
<dbReference type="SMART" id="SM00939">
    <property type="entry name" value="PepX_C"/>
    <property type="match status" value="1"/>
</dbReference>
<dbReference type="Proteomes" id="UP000067626">
    <property type="component" value="Chromosome"/>
</dbReference>
<dbReference type="EC" id="3.-.-.-" evidence="3"/>
<dbReference type="STRING" id="52.CMC5_059390"/>
<dbReference type="NCBIfam" id="TIGR00976">
    <property type="entry name" value="CocE_NonD"/>
    <property type="match status" value="2"/>
</dbReference>
<gene>
    <name evidence="3" type="ORF">CMC5_059390</name>
</gene>
<feature type="domain" description="Xaa-Pro dipeptidyl-peptidase C-terminal" evidence="2">
    <location>
        <begin position="399"/>
        <end position="649"/>
    </location>
</feature>
<dbReference type="InterPro" id="IPR008979">
    <property type="entry name" value="Galactose-bd-like_sf"/>
</dbReference>
<evidence type="ECO:0000313" key="4">
    <source>
        <dbReference type="Proteomes" id="UP000067626"/>
    </source>
</evidence>
<dbReference type="SUPFAM" id="SSF53474">
    <property type="entry name" value="alpha/beta-Hydrolases"/>
    <property type="match status" value="1"/>
</dbReference>
<dbReference type="SUPFAM" id="SSF49785">
    <property type="entry name" value="Galactose-binding domain-like"/>
    <property type="match status" value="1"/>
</dbReference>
<dbReference type="InterPro" id="IPR013736">
    <property type="entry name" value="Xaa-Pro_dipept_C"/>
</dbReference>
<dbReference type="InterPro" id="IPR029058">
    <property type="entry name" value="AB_hydrolase_fold"/>
</dbReference>
<dbReference type="Gene3D" id="2.60.120.260">
    <property type="entry name" value="Galactose-binding domain-like"/>
    <property type="match status" value="1"/>
</dbReference>
<dbReference type="Pfam" id="PF08530">
    <property type="entry name" value="PepX_C"/>
    <property type="match status" value="1"/>
</dbReference>
<dbReference type="InterPro" id="IPR000383">
    <property type="entry name" value="Xaa-Pro-like_dom"/>
</dbReference>
<dbReference type="OrthoDB" id="9806163at2"/>
<reference evidence="3 4" key="1">
    <citation type="submission" date="2015-07" db="EMBL/GenBank/DDBJ databases">
        <title>Genome analysis of myxobacterium Chondromyces crocatus Cm c5 reveals a high potential for natural compound synthesis and the genetic basis for the loss of fruiting body formation.</title>
        <authorList>
            <person name="Zaburannyi N."/>
            <person name="Bunk B."/>
            <person name="Maier J."/>
            <person name="Overmann J."/>
            <person name="Mueller R."/>
        </authorList>
    </citation>
    <scope>NUCLEOTIDE SEQUENCE [LARGE SCALE GENOMIC DNA]</scope>
    <source>
        <strain evidence="3 4">Cm c5</strain>
    </source>
</reference>
<dbReference type="PATRIC" id="fig|52.7.peg.6545"/>
<dbReference type="Pfam" id="PF02129">
    <property type="entry name" value="Peptidase_S15"/>
    <property type="match status" value="1"/>
</dbReference>
<keyword evidence="1 3" id="KW-0378">Hydrolase</keyword>
<dbReference type="GO" id="GO:0008239">
    <property type="term" value="F:dipeptidyl-peptidase activity"/>
    <property type="evidence" value="ECO:0007669"/>
    <property type="project" value="InterPro"/>
</dbReference>
<evidence type="ECO:0000256" key="1">
    <source>
        <dbReference type="ARBA" id="ARBA00022801"/>
    </source>
</evidence>
<dbReference type="Gene3D" id="3.40.50.1820">
    <property type="entry name" value="alpha/beta hydrolase"/>
    <property type="match status" value="2"/>
</dbReference>
<proteinExistence type="predicted"/>
<evidence type="ECO:0000313" key="3">
    <source>
        <dbReference type="EMBL" id="AKT41728.1"/>
    </source>
</evidence>
<name>A0A0K1EM84_CHOCO</name>
<sequence length="654" mass="70963">MTSHAPLPDAHWSPALLERTRCRTTRPAIRESRYVTMRDGVRIAVDVYLPPGRGAADRLPTILRPTRYFRATAVRRPFHLLPVAELPDLYADARRRFLAAGYAWVDMDVRGSGASFGHQAYPWSREEVRDEGEVVEWIVTQSWSSGRVGALGVSYDGTASELLLTNAHPAVRAVAPMFSLFDAYADVAFPGGIHLSRFTESWGMFNAALDRNDNPAAMTMALWLTLRSAHPGGAAGRPTQERLLGAALDKIPEPALRAVVRGTLGAMLAGVRPVDEDRGGALLAAAIAEHARNFDVHAAMGRVRARDDRGLSAELPDETIDVCSPHQRAADLRASGAAVYGISGWRDGAYQRSAIHRHRTVGTPGSKLLLGPLCHGGKLYVSPGRPTRPTALDLDGELLRFFDLHLRERDDGIGSEPAVRYYTTGEEAWKSASSWPPPGAQARTLRLGAERALSWADEGNGADPGGSDEVTVDATLGTGERSRWRGLVSPLVQSDYADWGARKGRRVSYTSAPLPRDLEVTGHPLLTLAIAAGGPDVTVFAYLEEVMPDGSVHYVTEGQLRALYRAVEEQAPYQSAVPYHSFMSADATPLVHGQETELVFDLLPISHRFGRGSAIRLSIAAEDRDHFEAPPEGGGFRVLRGAGHASRLELPVMG</sequence>
<evidence type="ECO:0000259" key="2">
    <source>
        <dbReference type="SMART" id="SM00939"/>
    </source>
</evidence>
<protein>
    <submittedName>
        <fullName evidence="3">Hydrolase</fullName>
        <ecNumber evidence="3">3.-.-.-</ecNumber>
    </submittedName>
</protein>
<keyword evidence="4" id="KW-1185">Reference proteome</keyword>
<dbReference type="EMBL" id="CP012159">
    <property type="protein sequence ID" value="AKT41728.1"/>
    <property type="molecule type" value="Genomic_DNA"/>
</dbReference>
<organism evidence="3 4">
    <name type="scientific">Chondromyces crocatus</name>
    <dbReference type="NCBI Taxonomy" id="52"/>
    <lineage>
        <taxon>Bacteria</taxon>
        <taxon>Pseudomonadati</taxon>
        <taxon>Myxococcota</taxon>
        <taxon>Polyangia</taxon>
        <taxon>Polyangiales</taxon>
        <taxon>Polyangiaceae</taxon>
        <taxon>Chondromyces</taxon>
    </lineage>
</organism>
<dbReference type="RefSeq" id="WP_050433466.1">
    <property type="nucleotide sequence ID" value="NZ_CP012159.1"/>
</dbReference>
<dbReference type="InterPro" id="IPR005674">
    <property type="entry name" value="CocE/Ser_esterase"/>
</dbReference>